<dbReference type="STRING" id="144026.SAMN04488568_11950"/>
<keyword evidence="2" id="KW-0732">Signal</keyword>
<evidence type="ECO:0008006" key="5">
    <source>
        <dbReference type="Google" id="ProtNLM"/>
    </source>
</evidence>
<evidence type="ECO:0000313" key="4">
    <source>
        <dbReference type="Proteomes" id="UP000199759"/>
    </source>
</evidence>
<proteinExistence type="predicted"/>
<dbReference type="Proteomes" id="UP000199759">
    <property type="component" value="Unassembled WGS sequence"/>
</dbReference>
<organism evidence="3 4">
    <name type="scientific">Maricaulis salignorans</name>
    <dbReference type="NCBI Taxonomy" id="144026"/>
    <lineage>
        <taxon>Bacteria</taxon>
        <taxon>Pseudomonadati</taxon>
        <taxon>Pseudomonadota</taxon>
        <taxon>Alphaproteobacteria</taxon>
        <taxon>Maricaulales</taxon>
        <taxon>Maricaulaceae</taxon>
        <taxon>Maricaulis</taxon>
    </lineage>
</organism>
<evidence type="ECO:0000256" key="2">
    <source>
        <dbReference type="SAM" id="SignalP"/>
    </source>
</evidence>
<feature type="signal peptide" evidence="2">
    <location>
        <begin position="1"/>
        <end position="26"/>
    </location>
</feature>
<evidence type="ECO:0000256" key="1">
    <source>
        <dbReference type="SAM" id="MobiDB-lite"/>
    </source>
</evidence>
<gene>
    <name evidence="3" type="ORF">SAMN04488568_11950</name>
</gene>
<dbReference type="SUPFAM" id="SSF48452">
    <property type="entry name" value="TPR-like"/>
    <property type="match status" value="1"/>
</dbReference>
<feature type="region of interest" description="Disordered" evidence="1">
    <location>
        <begin position="141"/>
        <end position="168"/>
    </location>
</feature>
<dbReference type="EMBL" id="FNHG01000019">
    <property type="protein sequence ID" value="SDM71787.1"/>
    <property type="molecule type" value="Genomic_DNA"/>
</dbReference>
<sequence>MPKAARHIGFLSGLALTCCLSPAVLAQSAADVRVEREGATARIILDYEDSIGDARPTATAGLEYSVLLIRLSEAMRADISGLADEIGDLAARARLDADGATLRIALTRPVETRVSASYDQVAIDLAPPGTPALAPLVSPREQAEREAAARAAELAASTPAGPPPLDPVPVRYRIGQTTEYTRLELIWPHEVPFTLSQTGDTAELRFSEPADISLGRLTGSPPDFLRAASQERIGNDWILRLDLDPGVQARAWADGARVNIDLPDPAAAGAEALLAQLAGLRAPDELAEPAVEPAPEPAAVPVVLSRDDPTPIAADVQPDGPAQIAPAADVIAPEAGLDPVPESGIIPVLLAETNGDLRAEFPWAAPVGAAIFRRGEAIWIVFDAAAALQFGEFPGGPDRHIRDYEVMQGADYTAVRLVTSGVTQAEARIDGGRWIIVFSDRIDAPPRPIQIRRDARLNRPGRILIGLDGAHAIRWVPDPVVGDQIAVVTATGPVQGLISRRDFVGGALLRSAHGGAVEVVAEDLQLALIGSGAAIGRPGGLDLTPAASLTGEGDANAAALASPAMMDFASWHGEGPFLPAWNARLRQSALEDSSESRLALARFLLSRDMALEALGMLDFAIDREPQLATDSHVRTLQAVAAYEMNRLDDATRFLADPSLLVDPAADLWRGMIAVGHERWPEGRRRLLAGQAVAGAYSPEWQARFAVAQARASLELGDLAAAQDFLYRVDEGEPDDRTRLDAAYIAARIEAESGNLDEAIRRFERLAESGVPPLEAHALYELYRLQVADGRMSREDAIDALENLRFRWRGDTIELDTVRLLGELYVQSGSFARGLQTMSTAQSRFPDTEAGRRMGGDMAAIFRRLFLEGEADRMDPVEAVAIFYQYQHLAPIGSDGDRMIRRLADRLIAFDLLGPASELLQHQVGCHRISTGADCTYRLREPTARARVATDLAVVYLMDHRYEDALNTIRGSRVAGLPEALVDERYLLEARALSELGRHEQALELIQDDQSPAAARLRADVTWAQRDWPNTGRRLEALLGNRYLDAAPLTPSEQSDLVRAAIAYSLSGDRAAAGRLGRRYGEAMAITEGAAAFEVLTDDDTPPGNVRFSDLAARIARIDTLDAFMEPFRARFNNGGGPA</sequence>
<dbReference type="Gene3D" id="1.25.40.10">
    <property type="entry name" value="Tetratricopeptide repeat domain"/>
    <property type="match status" value="1"/>
</dbReference>
<name>A0A1G9VI93_9PROT</name>
<keyword evidence="4" id="KW-1185">Reference proteome</keyword>
<feature type="chain" id="PRO_5011764657" description="Tetratricopeptide repeat-containing protein" evidence="2">
    <location>
        <begin position="27"/>
        <end position="1138"/>
    </location>
</feature>
<reference evidence="3 4" key="1">
    <citation type="submission" date="2016-10" db="EMBL/GenBank/DDBJ databases">
        <authorList>
            <person name="de Groot N.N."/>
        </authorList>
    </citation>
    <scope>NUCLEOTIDE SEQUENCE [LARGE SCALE GENOMIC DNA]</scope>
    <source>
        <strain evidence="3 4">DSM 16077</strain>
    </source>
</reference>
<protein>
    <recommendedName>
        <fullName evidence="5">Tetratricopeptide repeat-containing protein</fullName>
    </recommendedName>
</protein>
<accession>A0A1G9VI93</accession>
<evidence type="ECO:0000313" key="3">
    <source>
        <dbReference type="EMBL" id="SDM71787.1"/>
    </source>
</evidence>
<dbReference type="InterPro" id="IPR011990">
    <property type="entry name" value="TPR-like_helical_dom_sf"/>
</dbReference>
<dbReference type="AlphaFoldDB" id="A0A1G9VI93"/>